<evidence type="ECO:0000313" key="3">
    <source>
        <dbReference type="EMBL" id="KAK3900940.1"/>
    </source>
</evidence>
<accession>A0AAN6MHH6</accession>
<comment type="caution">
    <text evidence="3">The sequence shown here is derived from an EMBL/GenBank/DDBJ whole genome shotgun (WGS) entry which is preliminary data.</text>
</comment>
<reference evidence="3" key="1">
    <citation type="journal article" date="2023" name="Mol. Phylogenet. Evol.">
        <title>Genome-scale phylogeny and comparative genomics of the fungal order Sordariales.</title>
        <authorList>
            <person name="Hensen N."/>
            <person name="Bonometti L."/>
            <person name="Westerberg I."/>
            <person name="Brannstrom I.O."/>
            <person name="Guillou S."/>
            <person name="Cros-Aarteil S."/>
            <person name="Calhoun S."/>
            <person name="Haridas S."/>
            <person name="Kuo A."/>
            <person name="Mondo S."/>
            <person name="Pangilinan J."/>
            <person name="Riley R."/>
            <person name="LaButti K."/>
            <person name="Andreopoulos B."/>
            <person name="Lipzen A."/>
            <person name="Chen C."/>
            <person name="Yan M."/>
            <person name="Daum C."/>
            <person name="Ng V."/>
            <person name="Clum A."/>
            <person name="Steindorff A."/>
            <person name="Ohm R.A."/>
            <person name="Martin F."/>
            <person name="Silar P."/>
            <person name="Natvig D.O."/>
            <person name="Lalanne C."/>
            <person name="Gautier V."/>
            <person name="Ament-Velasquez S.L."/>
            <person name="Kruys A."/>
            <person name="Hutchinson M.I."/>
            <person name="Powell A.J."/>
            <person name="Barry K."/>
            <person name="Miller A.N."/>
            <person name="Grigoriev I.V."/>
            <person name="Debuchy R."/>
            <person name="Gladieux P."/>
            <person name="Hiltunen Thoren M."/>
            <person name="Johannesson H."/>
        </authorList>
    </citation>
    <scope>NUCLEOTIDE SEQUENCE</scope>
    <source>
        <strain evidence="3">CBS 103.79</strain>
    </source>
</reference>
<gene>
    <name evidence="3" type="ORF">C8A05DRAFT_35390</name>
</gene>
<feature type="compositionally biased region" description="Low complexity" evidence="1">
    <location>
        <begin position="149"/>
        <end position="184"/>
    </location>
</feature>
<keyword evidence="2" id="KW-0732">Signal</keyword>
<evidence type="ECO:0008006" key="5">
    <source>
        <dbReference type="Google" id="ProtNLM"/>
    </source>
</evidence>
<evidence type="ECO:0000256" key="2">
    <source>
        <dbReference type="SAM" id="SignalP"/>
    </source>
</evidence>
<feature type="chain" id="PRO_5042938561" description="Infection structure specific protein" evidence="2">
    <location>
        <begin position="17"/>
        <end position="215"/>
    </location>
</feature>
<feature type="region of interest" description="Disordered" evidence="1">
    <location>
        <begin position="149"/>
        <end position="189"/>
    </location>
</feature>
<sequence length="215" mass="21782">MLSHTLLVGLASLASADMIIPRAVREMAALGAALDRRDTTTTSFQPATTHNAHPSVCSSMYTSVFSDAPQAPFDYIDFLGCDGLPSSLTAIASSYQVTAASWADAHSAEIEKLRSCFNLTTEAVEGTMSFSCSYTGSDIATLIFSTGRPTTQTTVSSTSTSSTTTASSSSATATGPAPTDAVTGGDAGANTGSRDTGLAWAAVGIAGMLGAVALL</sequence>
<proteinExistence type="predicted"/>
<reference evidence="3" key="2">
    <citation type="submission" date="2023-05" db="EMBL/GenBank/DDBJ databases">
        <authorList>
            <consortium name="Lawrence Berkeley National Laboratory"/>
            <person name="Steindorff A."/>
            <person name="Hensen N."/>
            <person name="Bonometti L."/>
            <person name="Westerberg I."/>
            <person name="Brannstrom I.O."/>
            <person name="Guillou S."/>
            <person name="Cros-Aarteil S."/>
            <person name="Calhoun S."/>
            <person name="Haridas S."/>
            <person name="Kuo A."/>
            <person name="Mondo S."/>
            <person name="Pangilinan J."/>
            <person name="Riley R."/>
            <person name="Labutti K."/>
            <person name="Andreopoulos B."/>
            <person name="Lipzen A."/>
            <person name="Chen C."/>
            <person name="Yanf M."/>
            <person name="Daum C."/>
            <person name="Ng V."/>
            <person name="Clum A."/>
            <person name="Ohm R."/>
            <person name="Martin F."/>
            <person name="Silar P."/>
            <person name="Natvig D."/>
            <person name="Lalanne C."/>
            <person name="Gautier V."/>
            <person name="Ament-Velasquez S.L."/>
            <person name="Kruys A."/>
            <person name="Hutchinson M.I."/>
            <person name="Powell A.J."/>
            <person name="Barry K."/>
            <person name="Miller A.N."/>
            <person name="Grigoriev I.V."/>
            <person name="Debuchy R."/>
            <person name="Gladieux P."/>
            <person name="Thoren M.H."/>
            <person name="Johannesson H."/>
        </authorList>
    </citation>
    <scope>NUCLEOTIDE SEQUENCE</scope>
    <source>
        <strain evidence="3">CBS 103.79</strain>
    </source>
</reference>
<organism evidence="3 4">
    <name type="scientific">Staphylotrichum tortipilum</name>
    <dbReference type="NCBI Taxonomy" id="2831512"/>
    <lineage>
        <taxon>Eukaryota</taxon>
        <taxon>Fungi</taxon>
        <taxon>Dikarya</taxon>
        <taxon>Ascomycota</taxon>
        <taxon>Pezizomycotina</taxon>
        <taxon>Sordariomycetes</taxon>
        <taxon>Sordariomycetidae</taxon>
        <taxon>Sordariales</taxon>
        <taxon>Chaetomiaceae</taxon>
        <taxon>Staphylotrichum</taxon>
    </lineage>
</organism>
<dbReference type="EMBL" id="MU855623">
    <property type="protein sequence ID" value="KAK3900940.1"/>
    <property type="molecule type" value="Genomic_DNA"/>
</dbReference>
<protein>
    <recommendedName>
        <fullName evidence="5">Infection structure specific protein</fullName>
    </recommendedName>
</protein>
<keyword evidence="4" id="KW-1185">Reference proteome</keyword>
<evidence type="ECO:0000256" key="1">
    <source>
        <dbReference type="SAM" id="MobiDB-lite"/>
    </source>
</evidence>
<dbReference type="AlphaFoldDB" id="A0AAN6MHH6"/>
<name>A0AAN6MHH6_9PEZI</name>
<feature type="signal peptide" evidence="2">
    <location>
        <begin position="1"/>
        <end position="16"/>
    </location>
</feature>
<evidence type="ECO:0000313" key="4">
    <source>
        <dbReference type="Proteomes" id="UP001303889"/>
    </source>
</evidence>
<dbReference type="Proteomes" id="UP001303889">
    <property type="component" value="Unassembled WGS sequence"/>
</dbReference>